<reference evidence="12" key="1">
    <citation type="submission" date="2021-01" db="EMBL/GenBank/DDBJ databases">
        <authorList>
            <person name="Bezrukov I."/>
        </authorList>
    </citation>
    <scope>NUCLEOTIDE SEQUENCE</scope>
</reference>
<accession>A0A8S1ZK51</accession>
<keyword evidence="6 10" id="KW-0812">Transmembrane</keyword>
<evidence type="ECO:0000313" key="13">
    <source>
        <dbReference type="Proteomes" id="UP000682877"/>
    </source>
</evidence>
<organism evidence="12 13">
    <name type="scientific">Arabidopsis arenosa</name>
    <name type="common">Sand rock-cress</name>
    <name type="synonym">Cardaminopsis arenosa</name>
    <dbReference type="NCBI Taxonomy" id="38785"/>
    <lineage>
        <taxon>Eukaryota</taxon>
        <taxon>Viridiplantae</taxon>
        <taxon>Streptophyta</taxon>
        <taxon>Embryophyta</taxon>
        <taxon>Tracheophyta</taxon>
        <taxon>Spermatophyta</taxon>
        <taxon>Magnoliopsida</taxon>
        <taxon>eudicotyledons</taxon>
        <taxon>Gunneridae</taxon>
        <taxon>Pentapetalae</taxon>
        <taxon>rosids</taxon>
        <taxon>malvids</taxon>
        <taxon>Brassicales</taxon>
        <taxon>Brassicaceae</taxon>
        <taxon>Camelineae</taxon>
        <taxon>Arabidopsis</taxon>
    </lineage>
</organism>
<dbReference type="SUPFAM" id="SSF51197">
    <property type="entry name" value="Clavaminate synthase-like"/>
    <property type="match status" value="1"/>
</dbReference>
<protein>
    <recommendedName>
        <fullName evidence="11">Fe2OG dioxygenase domain-containing protein</fullName>
    </recommendedName>
</protein>
<comment type="similarity">
    <text evidence="4">Belongs to the oleosin family.</text>
</comment>
<evidence type="ECO:0000256" key="6">
    <source>
        <dbReference type="ARBA" id="ARBA00022692"/>
    </source>
</evidence>
<dbReference type="Pfam" id="PF13532">
    <property type="entry name" value="2OG-FeII_Oxy_2"/>
    <property type="match status" value="1"/>
</dbReference>
<dbReference type="GO" id="GO:0016020">
    <property type="term" value="C:membrane"/>
    <property type="evidence" value="ECO:0007669"/>
    <property type="project" value="UniProtKB-SubCell"/>
</dbReference>
<dbReference type="InterPro" id="IPR027450">
    <property type="entry name" value="AlkB-like"/>
</dbReference>
<dbReference type="InterPro" id="IPR005123">
    <property type="entry name" value="Oxoglu/Fe-dep_dioxygenase_dom"/>
</dbReference>
<dbReference type="GO" id="GO:0009791">
    <property type="term" value="P:post-embryonic development"/>
    <property type="evidence" value="ECO:0007669"/>
    <property type="project" value="UniProtKB-ARBA"/>
</dbReference>
<dbReference type="Gene3D" id="2.60.120.590">
    <property type="entry name" value="Alpha-ketoglutarate-dependent dioxygenase AlkB-like"/>
    <property type="match status" value="1"/>
</dbReference>
<dbReference type="AlphaFoldDB" id="A0A8S1ZK51"/>
<dbReference type="GO" id="GO:0048608">
    <property type="term" value="P:reproductive structure development"/>
    <property type="evidence" value="ECO:0007669"/>
    <property type="project" value="UniProtKB-ARBA"/>
</dbReference>
<feature type="region of interest" description="Disordered" evidence="9">
    <location>
        <begin position="42"/>
        <end position="66"/>
    </location>
</feature>
<keyword evidence="13" id="KW-1185">Reference proteome</keyword>
<dbReference type="InterPro" id="IPR044842">
    <property type="entry name" value="ALKBH9B/ALKBH10B-like"/>
</dbReference>
<evidence type="ECO:0000256" key="8">
    <source>
        <dbReference type="ARBA" id="ARBA00023136"/>
    </source>
</evidence>
<dbReference type="GO" id="GO:0032451">
    <property type="term" value="F:demethylase activity"/>
    <property type="evidence" value="ECO:0007669"/>
    <property type="project" value="InterPro"/>
</dbReference>
<evidence type="ECO:0000256" key="3">
    <source>
        <dbReference type="ARBA" id="ARBA00007879"/>
    </source>
</evidence>
<feature type="compositionally biased region" description="Basic and acidic residues" evidence="9">
    <location>
        <begin position="52"/>
        <end position="66"/>
    </location>
</feature>
<dbReference type="PROSITE" id="PS51471">
    <property type="entry name" value="FE2OG_OXY"/>
    <property type="match status" value="1"/>
</dbReference>
<evidence type="ECO:0000256" key="7">
    <source>
        <dbReference type="ARBA" id="ARBA00022989"/>
    </source>
</evidence>
<evidence type="ECO:0000256" key="2">
    <source>
        <dbReference type="ARBA" id="ARBA00004502"/>
    </source>
</evidence>
<gene>
    <name evidence="12" type="ORF">AARE701A_LOCUS3191</name>
</gene>
<dbReference type="InterPro" id="IPR037151">
    <property type="entry name" value="AlkB-like_sf"/>
</dbReference>
<dbReference type="Proteomes" id="UP000682877">
    <property type="component" value="Chromosome 1"/>
</dbReference>
<keyword evidence="7 10" id="KW-1133">Transmembrane helix</keyword>
<dbReference type="GO" id="GO:0006402">
    <property type="term" value="P:mRNA catabolic process"/>
    <property type="evidence" value="ECO:0007669"/>
    <property type="project" value="InterPro"/>
</dbReference>
<dbReference type="InterPro" id="IPR000136">
    <property type="entry name" value="Oleosin"/>
</dbReference>
<dbReference type="Pfam" id="PF01277">
    <property type="entry name" value="Oleosin"/>
    <property type="match status" value="1"/>
</dbReference>
<comment type="similarity">
    <text evidence="3">Belongs to the alkB family.</text>
</comment>
<evidence type="ECO:0000256" key="10">
    <source>
        <dbReference type="SAM" id="Phobius"/>
    </source>
</evidence>
<evidence type="ECO:0000259" key="11">
    <source>
        <dbReference type="PROSITE" id="PS51471"/>
    </source>
</evidence>
<feature type="transmembrane region" description="Helical" evidence="10">
    <location>
        <begin position="387"/>
        <end position="415"/>
    </location>
</feature>
<dbReference type="GO" id="GO:0003729">
    <property type="term" value="F:mRNA binding"/>
    <property type="evidence" value="ECO:0007669"/>
    <property type="project" value="InterPro"/>
</dbReference>
<sequence>MDNDSFIRKSELEIGSEVYLLSKRIPSQEQEVTIDVSHMTLEDELSEEEDQKDSSREDFDASLENHKLSREQREHIRAINVKRKRDFVCLEKVNGEIVNILEGLELHTEVFNAAEQKRIVDKVCELQEKGQKGELKRAFTAQGKGRSTIQFGCCFNYRKSKVGNPAGILKHETVDPLPHLFKVIIRRLVKWHVLPPTCVPDCCVVNIYDEGDCIPPHFDNHDFLRPFCTVSFLSECNIRFGSNLKVEETGEYSGGSYSLPLPVGSVLVLNGNGADVAKHCIPEVPRKRMSITFRKMDESKWPVWYTPEPYLQGIQPLPYKLKSSGSSKSNHQLLQSQSPNHSGQLFGFLAFFISGGVLLLLTGITVTAFVLGFIAFLPLIIITSPIWIPLFLIVTGFLSLAGSIFATGAVVSWLYRYFKGMHPLGSDQVDYARSRIHDTAAHVKDYAGGYFHSTLKDAAPGA</sequence>
<proteinExistence type="inferred from homology"/>
<evidence type="ECO:0000313" key="12">
    <source>
        <dbReference type="EMBL" id="CAE5959690.1"/>
    </source>
</evidence>
<evidence type="ECO:0000256" key="1">
    <source>
        <dbReference type="ARBA" id="ARBA00004141"/>
    </source>
</evidence>
<dbReference type="PANTHER" id="PTHR31447">
    <property type="entry name" value="HYDROXYPROLINE-RICH GLYCOPROTEIN FAMILY PROTEIN-RELATED"/>
    <property type="match status" value="1"/>
</dbReference>
<feature type="domain" description="Fe2OG dioxygenase" evidence="11">
    <location>
        <begin position="199"/>
        <end position="297"/>
    </location>
</feature>
<keyword evidence="8 10" id="KW-0472">Membrane</keyword>
<evidence type="ECO:0000256" key="5">
    <source>
        <dbReference type="ARBA" id="ARBA00022677"/>
    </source>
</evidence>
<keyword evidence="5" id="KW-0551">Lipid droplet</keyword>
<comment type="subcellular location">
    <subcellularLocation>
        <location evidence="2">Lipid droplet</location>
    </subcellularLocation>
    <subcellularLocation>
        <location evidence="1">Membrane</location>
        <topology evidence="1">Multi-pass membrane protein</topology>
    </subcellularLocation>
</comment>
<dbReference type="GO" id="GO:0012511">
    <property type="term" value="C:monolayer-surrounded lipid storage body"/>
    <property type="evidence" value="ECO:0007669"/>
    <property type="project" value="InterPro"/>
</dbReference>
<feature type="transmembrane region" description="Helical" evidence="10">
    <location>
        <begin position="348"/>
        <end position="381"/>
    </location>
</feature>
<dbReference type="EMBL" id="LR999451">
    <property type="protein sequence ID" value="CAE5959690.1"/>
    <property type="molecule type" value="Genomic_DNA"/>
</dbReference>
<name>A0A8S1ZK51_ARAAE</name>
<feature type="compositionally biased region" description="Acidic residues" evidence="9">
    <location>
        <begin position="42"/>
        <end position="51"/>
    </location>
</feature>
<evidence type="ECO:0000256" key="4">
    <source>
        <dbReference type="ARBA" id="ARBA00010858"/>
    </source>
</evidence>
<dbReference type="PANTHER" id="PTHR31447:SF7">
    <property type="entry name" value="2-OXOGLUTARATE (2OG) AND FE(II)-DEPENDENT OXYGENASE SUPERFAMILY PROTEIN"/>
    <property type="match status" value="1"/>
</dbReference>
<evidence type="ECO:0000256" key="9">
    <source>
        <dbReference type="SAM" id="MobiDB-lite"/>
    </source>
</evidence>